<protein>
    <submittedName>
        <fullName evidence="1">Uncharacterized protein</fullName>
    </submittedName>
</protein>
<reference evidence="1 2" key="1">
    <citation type="submission" date="2022-05" db="EMBL/GenBank/DDBJ databases">
        <authorList>
            <consortium name="Genoscope - CEA"/>
            <person name="William W."/>
        </authorList>
    </citation>
    <scope>NUCLEOTIDE SEQUENCE [LARGE SCALE GENOMIC DNA]</scope>
</reference>
<organism evidence="1 2">
    <name type="scientific">Porites lobata</name>
    <dbReference type="NCBI Taxonomy" id="104759"/>
    <lineage>
        <taxon>Eukaryota</taxon>
        <taxon>Metazoa</taxon>
        <taxon>Cnidaria</taxon>
        <taxon>Anthozoa</taxon>
        <taxon>Hexacorallia</taxon>
        <taxon>Scleractinia</taxon>
        <taxon>Fungiina</taxon>
        <taxon>Poritidae</taxon>
        <taxon>Porites</taxon>
    </lineage>
</organism>
<comment type="caution">
    <text evidence="1">The sequence shown here is derived from an EMBL/GenBank/DDBJ whole genome shotgun (WGS) entry which is preliminary data.</text>
</comment>
<evidence type="ECO:0000313" key="2">
    <source>
        <dbReference type="Proteomes" id="UP001159405"/>
    </source>
</evidence>
<accession>A0ABN8N754</accession>
<evidence type="ECO:0000313" key="1">
    <source>
        <dbReference type="EMBL" id="CAH3040851.1"/>
    </source>
</evidence>
<dbReference type="EMBL" id="CALNXK010000008">
    <property type="protein sequence ID" value="CAH3040851.1"/>
    <property type="molecule type" value="Genomic_DNA"/>
</dbReference>
<sequence length="65" mass="7227">GILSTYVVLEGPEECQNLADARQDAKTNLLCERELFTCPLTLFLSGYRCFEETLAGVSTKHSSRT</sequence>
<gene>
    <name evidence="1" type="ORF">PLOB_00045500</name>
</gene>
<proteinExistence type="predicted"/>
<name>A0ABN8N754_9CNID</name>
<dbReference type="Proteomes" id="UP001159405">
    <property type="component" value="Unassembled WGS sequence"/>
</dbReference>
<keyword evidence="2" id="KW-1185">Reference proteome</keyword>
<feature type="non-terminal residue" evidence="1">
    <location>
        <position position="1"/>
    </location>
</feature>